<evidence type="ECO:0000313" key="2">
    <source>
        <dbReference type="Proteomes" id="UP000261520"/>
    </source>
</evidence>
<dbReference type="PANTHER" id="PTHR32022:SF10">
    <property type="entry name" value="D-GLUTAMATE CYCLASE, MITOCHONDRIAL"/>
    <property type="match status" value="1"/>
</dbReference>
<dbReference type="Ensembl" id="ENSPMGT00000010290.1">
    <property type="protein sequence ID" value="ENSPMGP00000009649.1"/>
    <property type="gene ID" value="ENSPMGG00000007994.1"/>
</dbReference>
<dbReference type="Proteomes" id="UP000261520">
    <property type="component" value="Unplaced"/>
</dbReference>
<dbReference type="SUPFAM" id="SSF160920">
    <property type="entry name" value="PSTPO5379-like"/>
    <property type="match status" value="1"/>
</dbReference>
<dbReference type="InterPro" id="IPR038021">
    <property type="entry name" value="Putative_hydro-lyase"/>
</dbReference>
<dbReference type="Gene3D" id="3.40.1640.10">
    <property type="entry name" value="PSTPO5379-like"/>
    <property type="match status" value="1"/>
</dbReference>
<proteinExistence type="predicted"/>
<reference evidence="1" key="2">
    <citation type="submission" date="2025-09" db="UniProtKB">
        <authorList>
            <consortium name="Ensembl"/>
        </authorList>
    </citation>
    <scope>IDENTIFICATION</scope>
</reference>
<dbReference type="PANTHER" id="PTHR32022">
    <property type="entry name" value="D-GLUTAMATE CYCLASE, MITOCHONDRIAL"/>
    <property type="match status" value="1"/>
</dbReference>
<dbReference type="GO" id="GO:0006536">
    <property type="term" value="P:glutamate metabolic process"/>
    <property type="evidence" value="ECO:0007669"/>
    <property type="project" value="TreeGrafter"/>
</dbReference>
<accession>A0A3B3ZZ15</accession>
<dbReference type="GO" id="GO:0047820">
    <property type="term" value="F:D-glutamate cyclase activity"/>
    <property type="evidence" value="ECO:0007669"/>
    <property type="project" value="TreeGrafter"/>
</dbReference>
<sequence length="81" mass="9037">MEQCDSLSSFSPFELRMLIRAGDPRIKTTTGLQANVVVLPSLLSKDFEEFCRNNVAPLPLLYVSKPGEMTCKPLAQHADIR</sequence>
<organism evidence="1 2">
    <name type="scientific">Periophthalmus magnuspinnatus</name>
    <dbReference type="NCBI Taxonomy" id="409849"/>
    <lineage>
        <taxon>Eukaryota</taxon>
        <taxon>Metazoa</taxon>
        <taxon>Chordata</taxon>
        <taxon>Craniata</taxon>
        <taxon>Vertebrata</taxon>
        <taxon>Euteleostomi</taxon>
        <taxon>Actinopterygii</taxon>
        <taxon>Neopterygii</taxon>
        <taxon>Teleostei</taxon>
        <taxon>Neoteleostei</taxon>
        <taxon>Acanthomorphata</taxon>
        <taxon>Gobiaria</taxon>
        <taxon>Gobiiformes</taxon>
        <taxon>Gobioidei</taxon>
        <taxon>Gobiidae</taxon>
        <taxon>Oxudercinae</taxon>
        <taxon>Periophthalmus</taxon>
    </lineage>
</organism>
<dbReference type="AlphaFoldDB" id="A0A3B3ZZ15"/>
<evidence type="ECO:0000313" key="1">
    <source>
        <dbReference type="Ensembl" id="ENSPMGP00000009649.1"/>
    </source>
</evidence>
<keyword evidence="2" id="KW-1185">Reference proteome</keyword>
<protein>
    <submittedName>
        <fullName evidence="1">Uncharacterized protein</fullName>
    </submittedName>
</protein>
<name>A0A3B3ZZ15_9GOBI</name>
<dbReference type="STRING" id="409849.ENSPMGP00000009649"/>
<reference evidence="1" key="1">
    <citation type="submission" date="2025-08" db="UniProtKB">
        <authorList>
            <consortium name="Ensembl"/>
        </authorList>
    </citation>
    <scope>IDENTIFICATION</scope>
</reference>